<dbReference type="EMBL" id="KV454297">
    <property type="protein sequence ID" value="ODQ71467.1"/>
    <property type="molecule type" value="Genomic_DNA"/>
</dbReference>
<evidence type="ECO:0000313" key="3">
    <source>
        <dbReference type="Proteomes" id="UP000094385"/>
    </source>
</evidence>
<dbReference type="SUPFAM" id="SSF54506">
    <property type="entry name" value="Diaminopimelate epimerase-like"/>
    <property type="match status" value="1"/>
</dbReference>
<dbReference type="InterPro" id="IPR003719">
    <property type="entry name" value="Phenazine_PhzF-like"/>
</dbReference>
<keyword evidence="3" id="KW-1185">Reference proteome</keyword>
<dbReference type="Proteomes" id="UP000094385">
    <property type="component" value="Unassembled WGS sequence"/>
</dbReference>
<evidence type="ECO:0000313" key="2">
    <source>
        <dbReference type="EMBL" id="ODQ71467.1"/>
    </source>
</evidence>
<sequence>MSSAPATVLNYLTLDVFTSTPFAGNPLAVVQVPRAVSLTQVQKQMIAREFNYSETVFLHEHGHFPSDDEDPSWTMDIFTTTDELPFAGHPIIGTACYAMSALGAVRGKLNLKAGPVNVSYDPAMHLARAAIPHNVHIHNTTVSAEHLLTMQSSPDVRRDLTASGFLDLPRSPVVSIVPGMTFVLVQLPSLQSLATIGVSSGDVQVTLDPSWSPSFVGIYFYVLQPEAANGTSHIRTRMMANSFEDPATGSAASALAAFMALKTLRGGDRLRFLMTQGVEMGRQSEISIDVDTGLDGSIRQITLAGTAVEVMNGRISLK</sequence>
<dbReference type="GO" id="GO:0005737">
    <property type="term" value="C:cytoplasm"/>
    <property type="evidence" value="ECO:0007669"/>
    <property type="project" value="TreeGrafter"/>
</dbReference>
<feature type="active site" evidence="1">
    <location>
        <position position="54"/>
    </location>
</feature>
<evidence type="ECO:0008006" key="4">
    <source>
        <dbReference type="Google" id="ProtNLM"/>
    </source>
</evidence>
<dbReference type="AlphaFoldDB" id="A0A1E3Q363"/>
<gene>
    <name evidence="2" type="ORF">LIPSTDRAFT_73156</name>
</gene>
<dbReference type="OrthoDB" id="75169at2759"/>
<dbReference type="PANTHER" id="PTHR13774">
    <property type="entry name" value="PHENAZINE BIOSYNTHESIS PROTEIN"/>
    <property type="match status" value="1"/>
</dbReference>
<dbReference type="GO" id="GO:0016853">
    <property type="term" value="F:isomerase activity"/>
    <property type="evidence" value="ECO:0007669"/>
    <property type="project" value="TreeGrafter"/>
</dbReference>
<dbReference type="NCBIfam" id="TIGR00654">
    <property type="entry name" value="PhzF_family"/>
    <property type="match status" value="1"/>
</dbReference>
<dbReference type="Gene3D" id="3.10.310.10">
    <property type="entry name" value="Diaminopimelate Epimerase, Chain A, domain 1"/>
    <property type="match status" value="2"/>
</dbReference>
<proteinExistence type="predicted"/>
<evidence type="ECO:0000256" key="1">
    <source>
        <dbReference type="PIRSR" id="PIRSR016184-1"/>
    </source>
</evidence>
<dbReference type="STRING" id="675824.A0A1E3Q363"/>
<dbReference type="PANTHER" id="PTHR13774:SF32">
    <property type="entry name" value="ANTISENSE-ENHANCING SEQUENCE 1"/>
    <property type="match status" value="1"/>
</dbReference>
<name>A0A1E3Q363_LIPST</name>
<dbReference type="Pfam" id="PF02567">
    <property type="entry name" value="PhzC-PhzF"/>
    <property type="match status" value="1"/>
</dbReference>
<accession>A0A1E3Q363</accession>
<organism evidence="2 3">
    <name type="scientific">Lipomyces starkeyi NRRL Y-11557</name>
    <dbReference type="NCBI Taxonomy" id="675824"/>
    <lineage>
        <taxon>Eukaryota</taxon>
        <taxon>Fungi</taxon>
        <taxon>Dikarya</taxon>
        <taxon>Ascomycota</taxon>
        <taxon>Saccharomycotina</taxon>
        <taxon>Lipomycetes</taxon>
        <taxon>Lipomycetales</taxon>
        <taxon>Lipomycetaceae</taxon>
        <taxon>Lipomyces</taxon>
    </lineage>
</organism>
<dbReference type="PIRSF" id="PIRSF016184">
    <property type="entry name" value="PhzC_PhzF"/>
    <property type="match status" value="1"/>
</dbReference>
<protein>
    <recommendedName>
        <fullName evidence="4">Phenazine biosynthesis protein</fullName>
    </recommendedName>
</protein>
<reference evidence="2 3" key="1">
    <citation type="journal article" date="2016" name="Proc. Natl. Acad. Sci. U.S.A.">
        <title>Comparative genomics of biotechnologically important yeasts.</title>
        <authorList>
            <person name="Riley R."/>
            <person name="Haridas S."/>
            <person name="Wolfe K.H."/>
            <person name="Lopes M.R."/>
            <person name="Hittinger C.T."/>
            <person name="Goeker M."/>
            <person name="Salamov A.A."/>
            <person name="Wisecaver J.H."/>
            <person name="Long T.M."/>
            <person name="Calvey C.H."/>
            <person name="Aerts A.L."/>
            <person name="Barry K.W."/>
            <person name="Choi C."/>
            <person name="Clum A."/>
            <person name="Coughlan A.Y."/>
            <person name="Deshpande S."/>
            <person name="Douglass A.P."/>
            <person name="Hanson S.J."/>
            <person name="Klenk H.-P."/>
            <person name="LaButti K.M."/>
            <person name="Lapidus A."/>
            <person name="Lindquist E.A."/>
            <person name="Lipzen A.M."/>
            <person name="Meier-Kolthoff J.P."/>
            <person name="Ohm R.A."/>
            <person name="Otillar R.P."/>
            <person name="Pangilinan J.L."/>
            <person name="Peng Y."/>
            <person name="Rokas A."/>
            <person name="Rosa C.A."/>
            <person name="Scheuner C."/>
            <person name="Sibirny A.A."/>
            <person name="Slot J.C."/>
            <person name="Stielow J.B."/>
            <person name="Sun H."/>
            <person name="Kurtzman C.P."/>
            <person name="Blackwell M."/>
            <person name="Grigoriev I.V."/>
            <person name="Jeffries T.W."/>
        </authorList>
    </citation>
    <scope>NUCLEOTIDE SEQUENCE [LARGE SCALE GENOMIC DNA]</scope>
    <source>
        <strain evidence="2 3">NRRL Y-11557</strain>
    </source>
</reference>